<dbReference type="AlphaFoldDB" id="A0A0D8JCX0"/>
<dbReference type="Proteomes" id="UP000032544">
    <property type="component" value="Unassembled WGS sequence"/>
</dbReference>
<protein>
    <submittedName>
        <fullName evidence="1">Uncharacterized protein</fullName>
    </submittedName>
</protein>
<proteinExistence type="predicted"/>
<dbReference type="RefSeq" id="WP_045025944.1">
    <property type="nucleotide sequence ID" value="NZ_JRHC01000001.1"/>
</dbReference>
<dbReference type="InterPro" id="IPR013783">
    <property type="entry name" value="Ig-like_fold"/>
</dbReference>
<accession>A0A0D8JCX0</accession>
<comment type="caution">
    <text evidence="1">The sequence shown here is derived from an EMBL/GenBank/DDBJ whole genome shotgun (WGS) entry which is preliminary data.</text>
</comment>
<keyword evidence="2" id="KW-1185">Reference proteome</keyword>
<evidence type="ECO:0000313" key="1">
    <source>
        <dbReference type="EMBL" id="KJF44391.1"/>
    </source>
</evidence>
<reference evidence="1 2" key="1">
    <citation type="submission" date="2014-09" db="EMBL/GenBank/DDBJ databases">
        <title>Draft Genome Sequence of Draconibacterium sp. JN14CK-3.</title>
        <authorList>
            <person name="Dong C."/>
            <person name="Lai Q."/>
            <person name="Shao Z."/>
        </authorList>
    </citation>
    <scope>NUCLEOTIDE SEQUENCE [LARGE SCALE GENOMIC DNA]</scope>
    <source>
        <strain evidence="1 2">JN14CK-3</strain>
    </source>
</reference>
<organism evidence="1 2">
    <name type="scientific">Draconibacterium sediminis</name>
    <dbReference type="NCBI Taxonomy" id="1544798"/>
    <lineage>
        <taxon>Bacteria</taxon>
        <taxon>Pseudomonadati</taxon>
        <taxon>Bacteroidota</taxon>
        <taxon>Bacteroidia</taxon>
        <taxon>Marinilabiliales</taxon>
        <taxon>Prolixibacteraceae</taxon>
        <taxon>Draconibacterium</taxon>
    </lineage>
</organism>
<sequence>MNLFIAFFFSILSIFTGKPAEETEVYLQKGGRLIASQATGEKGKVSFKHLDEGSYKLLLVFPQQEGKYIKEKPKHETMTKATYKPKNKTYYYQGTEGFFAIKFRDLSKIKSENFSAIFREEQDGEDKFNAIAEFGIHKAGGSVGIFVEAITAAQFKKAADKIGQDISTQSIRGIK</sequence>
<name>A0A0D8JCX0_9BACT</name>
<gene>
    <name evidence="1" type="ORF">LH29_02515</name>
</gene>
<evidence type="ECO:0000313" key="2">
    <source>
        <dbReference type="Proteomes" id="UP000032544"/>
    </source>
</evidence>
<dbReference type="Gene3D" id="2.60.40.10">
    <property type="entry name" value="Immunoglobulins"/>
    <property type="match status" value="1"/>
</dbReference>
<dbReference type="EMBL" id="JRHC01000001">
    <property type="protein sequence ID" value="KJF44391.1"/>
    <property type="molecule type" value="Genomic_DNA"/>
</dbReference>
<dbReference type="SUPFAM" id="SSF49478">
    <property type="entry name" value="Cna protein B-type domain"/>
    <property type="match status" value="1"/>
</dbReference>
<dbReference type="OrthoDB" id="1120388at2"/>